<dbReference type="eggNOG" id="ENOG502S4AB">
    <property type="taxonomic scope" value="Eukaryota"/>
</dbReference>
<dbReference type="FunFam" id="3.30.390.150:FF:000005">
    <property type="entry name" value="Gastrokine-3"/>
    <property type="match status" value="1"/>
</dbReference>
<dbReference type="SMART" id="SM01039">
    <property type="entry name" value="BRICHOS"/>
    <property type="match status" value="1"/>
</dbReference>
<dbReference type="Pfam" id="PF04089">
    <property type="entry name" value="BRICHOS"/>
    <property type="match status" value="1"/>
</dbReference>
<evidence type="ECO:0000256" key="1">
    <source>
        <dbReference type="ARBA" id="ARBA00004613"/>
    </source>
</evidence>
<reference evidence="9" key="2">
    <citation type="journal article" date="2013" name="Nat. Commun.">
        <title>Genome of the Chinese tree shrew.</title>
        <authorList>
            <person name="Fan Y."/>
            <person name="Huang Z.Y."/>
            <person name="Cao C.C."/>
            <person name="Chen C.S."/>
            <person name="Chen Y.X."/>
            <person name="Fan D.D."/>
            <person name="He J."/>
            <person name="Hou H.L."/>
            <person name="Hu L."/>
            <person name="Hu X.T."/>
            <person name="Jiang X.T."/>
            <person name="Lai R."/>
            <person name="Lang Y.S."/>
            <person name="Liang B."/>
            <person name="Liao S.G."/>
            <person name="Mu D."/>
            <person name="Ma Y.Y."/>
            <person name="Niu Y.Y."/>
            <person name="Sun X.Q."/>
            <person name="Xia J.Q."/>
            <person name="Xiao J."/>
            <person name="Xiong Z.Q."/>
            <person name="Xu L."/>
            <person name="Yang L."/>
            <person name="Zhang Y."/>
            <person name="Zhao W."/>
            <person name="Zhao X.D."/>
            <person name="Zheng Y.T."/>
            <person name="Zhou J.M."/>
            <person name="Zhu Y.B."/>
            <person name="Zhang G.J."/>
            <person name="Wang J."/>
            <person name="Yao Y.G."/>
        </authorList>
    </citation>
    <scope>NUCLEOTIDE SEQUENCE [LARGE SCALE GENOMIC DNA]</scope>
</reference>
<keyword evidence="9" id="KW-1185">Reference proteome</keyword>
<dbReference type="InterPro" id="IPR007084">
    <property type="entry name" value="BRICHOS_dom"/>
</dbReference>
<dbReference type="Proteomes" id="UP000011518">
    <property type="component" value="Unassembled WGS sequence"/>
</dbReference>
<comment type="similarity">
    <text evidence="5">Belongs to the gastrokine family.</text>
</comment>
<keyword evidence="2" id="KW-0964">Secreted</keyword>
<accession>L9KMW5</accession>
<evidence type="ECO:0000256" key="5">
    <source>
        <dbReference type="ARBA" id="ARBA00061085"/>
    </source>
</evidence>
<dbReference type="GO" id="GO:0005576">
    <property type="term" value="C:extracellular region"/>
    <property type="evidence" value="ECO:0007669"/>
    <property type="project" value="UniProtKB-SubCell"/>
</dbReference>
<comment type="subcellular location">
    <subcellularLocation>
        <location evidence="1">Secreted</location>
    </subcellularLocation>
</comment>
<sequence>MNISDTHLLSGSVGTQTIRVDAFHGMVRIQDNNVLSEWAGILDYKNALLAAKLFSKMACVLAKMDQVVFPTINDISKALGKQTFKPCPSTHGLTYTVLPIRVKNLGQFGMPIEDICRGVPTYFAQQQKEGTALAIDPDSCSQVQLLSFIRLSICGEIQGL</sequence>
<dbReference type="PROSITE" id="PS50869">
    <property type="entry name" value="BRICHOS"/>
    <property type="match status" value="1"/>
</dbReference>
<dbReference type="Gene3D" id="3.30.390.150">
    <property type="match status" value="1"/>
</dbReference>
<evidence type="ECO:0000313" key="9">
    <source>
        <dbReference type="Proteomes" id="UP000011518"/>
    </source>
</evidence>
<dbReference type="InParanoid" id="L9KMW5"/>
<dbReference type="FunCoup" id="L9KMW5">
    <property type="interactions" value="107"/>
</dbReference>
<proteinExistence type="inferred from homology"/>
<keyword evidence="3" id="KW-0732">Signal</keyword>
<evidence type="ECO:0000259" key="7">
    <source>
        <dbReference type="PROSITE" id="PS50869"/>
    </source>
</evidence>
<evidence type="ECO:0000256" key="4">
    <source>
        <dbReference type="ARBA" id="ARBA00023157"/>
    </source>
</evidence>
<dbReference type="EMBL" id="KB320756">
    <property type="protein sequence ID" value="ELW64078.1"/>
    <property type="molecule type" value="Genomic_DNA"/>
</dbReference>
<keyword evidence="4" id="KW-1015">Disulfide bond</keyword>
<feature type="domain" description="BRICHOS" evidence="7">
    <location>
        <begin position="32"/>
        <end position="124"/>
    </location>
</feature>
<gene>
    <name evidence="8" type="ORF">TREES_T100006653</name>
</gene>
<name>L9KMW5_TUPCH</name>
<evidence type="ECO:0000313" key="8">
    <source>
        <dbReference type="EMBL" id="ELW64078.1"/>
    </source>
</evidence>
<dbReference type="PANTHER" id="PTHR16483">
    <property type="entry name" value="GASTROKINE 1"/>
    <property type="match status" value="1"/>
</dbReference>
<organism evidence="8 9">
    <name type="scientific">Tupaia chinensis</name>
    <name type="common">Chinese tree shrew</name>
    <name type="synonym">Tupaia belangeri chinensis</name>
    <dbReference type="NCBI Taxonomy" id="246437"/>
    <lineage>
        <taxon>Eukaryota</taxon>
        <taxon>Metazoa</taxon>
        <taxon>Chordata</taxon>
        <taxon>Craniata</taxon>
        <taxon>Vertebrata</taxon>
        <taxon>Euteleostomi</taxon>
        <taxon>Mammalia</taxon>
        <taxon>Eutheria</taxon>
        <taxon>Euarchontoglires</taxon>
        <taxon>Scandentia</taxon>
        <taxon>Tupaiidae</taxon>
        <taxon>Tupaia</taxon>
    </lineage>
</organism>
<evidence type="ECO:0000256" key="2">
    <source>
        <dbReference type="ARBA" id="ARBA00022525"/>
    </source>
</evidence>
<reference evidence="9" key="1">
    <citation type="submission" date="2012-07" db="EMBL/GenBank/DDBJ databases">
        <title>Genome of the Chinese tree shrew, a rising model animal genetically related to primates.</title>
        <authorList>
            <person name="Zhang G."/>
            <person name="Fan Y."/>
            <person name="Yao Y."/>
            <person name="Huang Z."/>
        </authorList>
    </citation>
    <scope>NUCLEOTIDE SEQUENCE [LARGE SCALE GENOMIC DNA]</scope>
</reference>
<evidence type="ECO:0000256" key="6">
    <source>
        <dbReference type="ARBA" id="ARBA00070178"/>
    </source>
</evidence>
<protein>
    <recommendedName>
        <fullName evidence="6">Gastrokine-3</fullName>
    </recommendedName>
</protein>
<dbReference type="InterPro" id="IPR051772">
    <property type="entry name" value="Gastrokine"/>
</dbReference>
<evidence type="ECO:0000256" key="3">
    <source>
        <dbReference type="ARBA" id="ARBA00022729"/>
    </source>
</evidence>
<dbReference type="AlphaFoldDB" id="L9KMW5"/>